<feature type="domain" description="HTH cro/C1-type" evidence="2">
    <location>
        <begin position="7"/>
        <end position="59"/>
    </location>
</feature>
<gene>
    <name evidence="3" type="ORF">P3F89_08995</name>
</gene>
<evidence type="ECO:0000313" key="4">
    <source>
        <dbReference type="Proteomes" id="UP001260090"/>
    </source>
</evidence>
<dbReference type="PROSITE" id="PS50943">
    <property type="entry name" value="HTH_CROC1"/>
    <property type="match status" value="1"/>
</dbReference>
<keyword evidence="1" id="KW-0238">DNA-binding</keyword>
<dbReference type="RefSeq" id="WP_088312251.1">
    <property type="nucleotide sequence ID" value="NZ_CP119875.1"/>
</dbReference>
<evidence type="ECO:0000259" key="2">
    <source>
        <dbReference type="PROSITE" id="PS50943"/>
    </source>
</evidence>
<dbReference type="InterPro" id="IPR010982">
    <property type="entry name" value="Lambda_DNA-bd_dom_sf"/>
</dbReference>
<organism evidence="3 4">
    <name type="scientific">Bacillus tropicus</name>
    <dbReference type="NCBI Taxonomy" id="2026188"/>
    <lineage>
        <taxon>Bacteria</taxon>
        <taxon>Bacillati</taxon>
        <taxon>Bacillota</taxon>
        <taxon>Bacilli</taxon>
        <taxon>Bacillales</taxon>
        <taxon>Bacillaceae</taxon>
        <taxon>Bacillus</taxon>
        <taxon>Bacillus cereus group</taxon>
    </lineage>
</organism>
<dbReference type="CDD" id="cd00093">
    <property type="entry name" value="HTH_XRE"/>
    <property type="match status" value="1"/>
</dbReference>
<dbReference type="Pfam" id="PF01381">
    <property type="entry name" value="HTH_3"/>
    <property type="match status" value="1"/>
</dbReference>
<dbReference type="AlphaFoldDB" id="A0ABD7ZVQ4"/>
<dbReference type="InterPro" id="IPR001387">
    <property type="entry name" value="Cro/C1-type_HTH"/>
</dbReference>
<accession>A0ABD7ZVQ4</accession>
<dbReference type="SUPFAM" id="SSF47413">
    <property type="entry name" value="lambda repressor-like DNA-binding domains"/>
    <property type="match status" value="1"/>
</dbReference>
<dbReference type="Proteomes" id="UP001260090">
    <property type="component" value="Chromosome"/>
</dbReference>
<dbReference type="EMBL" id="CP119875">
    <property type="protein sequence ID" value="WMY17159.1"/>
    <property type="molecule type" value="Genomic_DNA"/>
</dbReference>
<dbReference type="Gene3D" id="1.10.260.40">
    <property type="entry name" value="lambda repressor-like DNA-binding domains"/>
    <property type="match status" value="1"/>
</dbReference>
<dbReference type="GO" id="GO:0003677">
    <property type="term" value="F:DNA binding"/>
    <property type="evidence" value="ECO:0007669"/>
    <property type="project" value="UniProtKB-KW"/>
</dbReference>
<sequence>MTFGEKLKELRGSRTQDEVAKAIGISRARYSHFENDRNEPDLQLIQKIADFHKVTTDYLLGRTADGRLTKEQEDTATEMAKRLEKLIADLEDADQDKAFEHLEMFVQYQKEKNNNK</sequence>
<proteinExistence type="predicted"/>
<reference evidence="3 4" key="1">
    <citation type="submission" date="2023-03" db="EMBL/GenBank/DDBJ databases">
        <title>Plant growth-promoting bacteria for biocontrol of bacterial wilt in tomato.</title>
        <authorList>
            <person name="Song J."/>
            <person name="Jin Y.J."/>
        </authorList>
    </citation>
    <scope>NUCLEOTIDE SEQUENCE [LARGE SCALE GENOMIC DNA]</scope>
    <source>
        <strain evidence="3 4">T36S-23</strain>
    </source>
</reference>
<dbReference type="PANTHER" id="PTHR46558:SF11">
    <property type="entry name" value="HTH-TYPE TRANSCRIPTIONAL REGULATOR XRE"/>
    <property type="match status" value="1"/>
</dbReference>
<evidence type="ECO:0000256" key="1">
    <source>
        <dbReference type="ARBA" id="ARBA00023125"/>
    </source>
</evidence>
<dbReference type="PANTHER" id="PTHR46558">
    <property type="entry name" value="TRACRIPTIONAL REGULATORY PROTEIN-RELATED-RELATED"/>
    <property type="match status" value="1"/>
</dbReference>
<name>A0ABD7ZVQ4_9BACI</name>
<protein>
    <submittedName>
        <fullName evidence="3">Helix-turn-helix domain-containing protein</fullName>
    </submittedName>
</protein>
<evidence type="ECO:0000313" key="3">
    <source>
        <dbReference type="EMBL" id="WMY17159.1"/>
    </source>
</evidence>
<dbReference type="SMART" id="SM00530">
    <property type="entry name" value="HTH_XRE"/>
    <property type="match status" value="1"/>
</dbReference>
<dbReference type="GeneID" id="93007431"/>